<evidence type="ECO:0000256" key="1">
    <source>
        <dbReference type="SAM" id="MobiDB-lite"/>
    </source>
</evidence>
<accession>A0A8H7ZQY3</accession>
<feature type="compositionally biased region" description="Gly residues" evidence="1">
    <location>
        <begin position="1"/>
        <end position="15"/>
    </location>
</feature>
<feature type="compositionally biased region" description="Basic residues" evidence="1">
    <location>
        <begin position="225"/>
        <end position="248"/>
    </location>
</feature>
<sequence length="446" mass="46173">MFGGTGAFGSAGGAFGQQQQPGQQPGQQPAQQSLFGQPAGGGFGGRTGRACAAGRTQARSRRALVWPAAAAATAIRPTGKRGTGLRGEHHDAFRSRGILQYVFPPGSWGSVGLWSAGCATLTVRARPSVRPAPASSAELAGVVSNPLSVSYPVQRLAALTTPAFGAGAPSGGLFGAKPATTTFGFGAGATGQPSFGAALSCLYLKARQLPQALALQPPLDNPFRCRGRQRSPSNRTRKKRGTPLRRKPCLSSQSLRCNSTGIGRLKSFASWTTNRGERLRTRLAGSGKPKVSGLPPLARTSPNLARSELRLLQPPLPPTCLGKTKQEPRERLVQPHSAQRPPPPSERRQPAGLQRSLQVQVCLFGQTTTPAFGTSQPAPAFGSTAIAPTPFGAGFGTSANPAFGAAAQKPAFGFGEFVDSGGTDKRGRVWGVGGWGLEVGPLEGSS</sequence>
<dbReference type="EMBL" id="JAEFCI010009815">
    <property type="protein sequence ID" value="KAG5457585.1"/>
    <property type="molecule type" value="Genomic_DNA"/>
</dbReference>
<dbReference type="OrthoDB" id="2538017at2759"/>
<organism evidence="2 3">
    <name type="scientific">Olpidium bornovanus</name>
    <dbReference type="NCBI Taxonomy" id="278681"/>
    <lineage>
        <taxon>Eukaryota</taxon>
        <taxon>Fungi</taxon>
        <taxon>Fungi incertae sedis</taxon>
        <taxon>Olpidiomycota</taxon>
        <taxon>Olpidiomycotina</taxon>
        <taxon>Olpidiomycetes</taxon>
        <taxon>Olpidiales</taxon>
        <taxon>Olpidiaceae</taxon>
        <taxon>Olpidium</taxon>
    </lineage>
</organism>
<dbReference type="Proteomes" id="UP000673691">
    <property type="component" value="Unassembled WGS sequence"/>
</dbReference>
<gene>
    <name evidence="2" type="ORF">BJ554DRAFT_2358</name>
</gene>
<feature type="region of interest" description="Disordered" evidence="1">
    <location>
        <begin position="217"/>
        <end position="249"/>
    </location>
</feature>
<protein>
    <submittedName>
        <fullName evidence="2">Uncharacterized protein</fullName>
    </submittedName>
</protein>
<reference evidence="2 3" key="1">
    <citation type="journal article" name="Sci. Rep.">
        <title>Genome-scale phylogenetic analyses confirm Olpidium as the closest living zoosporic fungus to the non-flagellated, terrestrial fungi.</title>
        <authorList>
            <person name="Chang Y."/>
            <person name="Rochon D."/>
            <person name="Sekimoto S."/>
            <person name="Wang Y."/>
            <person name="Chovatia M."/>
            <person name="Sandor L."/>
            <person name="Salamov A."/>
            <person name="Grigoriev I.V."/>
            <person name="Stajich J.E."/>
            <person name="Spatafora J.W."/>
        </authorList>
    </citation>
    <scope>NUCLEOTIDE SEQUENCE [LARGE SCALE GENOMIC DNA]</scope>
    <source>
        <strain evidence="2">S191</strain>
    </source>
</reference>
<feature type="region of interest" description="Disordered" evidence="1">
    <location>
        <begin position="1"/>
        <end position="54"/>
    </location>
</feature>
<evidence type="ECO:0000313" key="2">
    <source>
        <dbReference type="EMBL" id="KAG5457585.1"/>
    </source>
</evidence>
<dbReference type="AlphaFoldDB" id="A0A8H7ZQY3"/>
<proteinExistence type="predicted"/>
<feature type="region of interest" description="Disordered" evidence="1">
    <location>
        <begin position="311"/>
        <end position="353"/>
    </location>
</feature>
<feature type="compositionally biased region" description="Gly residues" evidence="1">
    <location>
        <begin position="38"/>
        <end position="47"/>
    </location>
</feature>
<comment type="caution">
    <text evidence="2">The sequence shown here is derived from an EMBL/GenBank/DDBJ whole genome shotgun (WGS) entry which is preliminary data.</text>
</comment>
<evidence type="ECO:0000313" key="3">
    <source>
        <dbReference type="Proteomes" id="UP000673691"/>
    </source>
</evidence>
<feature type="compositionally biased region" description="Low complexity" evidence="1">
    <location>
        <begin position="16"/>
        <end position="37"/>
    </location>
</feature>
<feature type="region of interest" description="Disordered" evidence="1">
    <location>
        <begin position="281"/>
        <end position="300"/>
    </location>
</feature>
<name>A0A8H7ZQY3_9FUNG</name>
<feature type="compositionally biased region" description="Basic and acidic residues" evidence="1">
    <location>
        <begin position="324"/>
        <end position="333"/>
    </location>
</feature>
<keyword evidence="3" id="KW-1185">Reference proteome</keyword>